<dbReference type="Gene3D" id="2.70.20.10">
    <property type="entry name" value="Topoisomerase I, domain 3"/>
    <property type="match status" value="2"/>
</dbReference>
<protein>
    <recommendedName>
        <fullName evidence="3">DNA topoisomerase</fullName>
        <ecNumber evidence="3">5.6.2.1</ecNumber>
    </recommendedName>
    <alternativeName>
        <fullName evidence="10">Omega-protein</fullName>
    </alternativeName>
    <alternativeName>
        <fullName evidence="9">Relaxing enzyme</fullName>
    </alternativeName>
    <alternativeName>
        <fullName evidence="7">Swivelase</fullName>
    </alternativeName>
    <alternativeName>
        <fullName evidence="8">Untwisting enzyme</fullName>
    </alternativeName>
</protein>
<dbReference type="SMART" id="SM00437">
    <property type="entry name" value="TOP1Ac"/>
    <property type="match status" value="1"/>
</dbReference>
<name>A0A9D1X3W0_9FIRM</name>
<proteinExistence type="inferred from homology"/>
<gene>
    <name evidence="14" type="ORF">H9849_05645</name>
</gene>
<comment type="similarity">
    <text evidence="2">Belongs to the type IA topoisomerase family.</text>
</comment>
<reference evidence="14" key="1">
    <citation type="journal article" date="2021" name="PeerJ">
        <title>Extensive microbial diversity within the chicken gut microbiome revealed by metagenomics and culture.</title>
        <authorList>
            <person name="Gilroy R."/>
            <person name="Ravi A."/>
            <person name="Getino M."/>
            <person name="Pursley I."/>
            <person name="Horton D.L."/>
            <person name="Alikhan N.F."/>
            <person name="Baker D."/>
            <person name="Gharbi K."/>
            <person name="Hall N."/>
            <person name="Watson M."/>
            <person name="Adriaenssens E.M."/>
            <person name="Foster-Nyarko E."/>
            <person name="Jarju S."/>
            <person name="Secka A."/>
            <person name="Antonio M."/>
            <person name="Oren A."/>
            <person name="Chaudhuri R.R."/>
            <person name="La Ragione R."/>
            <person name="Hildebrand F."/>
            <person name="Pallen M.J."/>
        </authorList>
    </citation>
    <scope>NUCLEOTIDE SEQUENCE</scope>
    <source>
        <strain evidence="14">ChiSxjej3B15-1167</strain>
    </source>
</reference>
<reference evidence="14" key="2">
    <citation type="submission" date="2021-04" db="EMBL/GenBank/DDBJ databases">
        <authorList>
            <person name="Gilroy R."/>
        </authorList>
    </citation>
    <scope>NUCLEOTIDE SEQUENCE</scope>
    <source>
        <strain evidence="14">ChiSxjej3B15-1167</strain>
    </source>
</reference>
<dbReference type="InterPro" id="IPR003602">
    <property type="entry name" value="Topo_IA_DNA-bd_dom"/>
</dbReference>
<dbReference type="GO" id="GO:0003677">
    <property type="term" value="F:DNA binding"/>
    <property type="evidence" value="ECO:0007669"/>
    <property type="project" value="UniProtKB-KW"/>
</dbReference>
<evidence type="ECO:0000256" key="1">
    <source>
        <dbReference type="ARBA" id="ARBA00000213"/>
    </source>
</evidence>
<dbReference type="Gene3D" id="3.40.50.140">
    <property type="match status" value="1"/>
</dbReference>
<dbReference type="InterPro" id="IPR013826">
    <property type="entry name" value="Topo_IA_cen_sub3"/>
</dbReference>
<dbReference type="InterPro" id="IPR000380">
    <property type="entry name" value="Topo_IA"/>
</dbReference>
<dbReference type="InterPro" id="IPR006171">
    <property type="entry name" value="TOPRIM_dom"/>
</dbReference>
<evidence type="ECO:0000256" key="4">
    <source>
        <dbReference type="ARBA" id="ARBA00023029"/>
    </source>
</evidence>
<dbReference type="PRINTS" id="PR00417">
    <property type="entry name" value="PRTPISMRASEI"/>
</dbReference>
<dbReference type="PANTHER" id="PTHR11390">
    <property type="entry name" value="PROKARYOTIC DNA TOPOISOMERASE"/>
    <property type="match status" value="1"/>
</dbReference>
<dbReference type="SUPFAM" id="SSF56712">
    <property type="entry name" value="Prokaryotic type I DNA topoisomerase"/>
    <property type="match status" value="2"/>
</dbReference>
<evidence type="ECO:0000256" key="5">
    <source>
        <dbReference type="ARBA" id="ARBA00023125"/>
    </source>
</evidence>
<dbReference type="PROSITE" id="PS52039">
    <property type="entry name" value="TOPO_IA_2"/>
    <property type="match status" value="1"/>
</dbReference>
<evidence type="ECO:0000313" key="15">
    <source>
        <dbReference type="Proteomes" id="UP000886805"/>
    </source>
</evidence>
<keyword evidence="5" id="KW-0238">DNA-binding</keyword>
<evidence type="ECO:0000256" key="2">
    <source>
        <dbReference type="ARBA" id="ARBA00009446"/>
    </source>
</evidence>
<dbReference type="InterPro" id="IPR013824">
    <property type="entry name" value="Topo_IA_cen_sub1"/>
</dbReference>
<evidence type="ECO:0000256" key="11">
    <source>
        <dbReference type="SAM" id="MobiDB-lite"/>
    </source>
</evidence>
<comment type="caution">
    <text evidence="14">The sequence shown here is derived from an EMBL/GenBank/DDBJ whole genome shotgun (WGS) entry which is preliminary data.</text>
</comment>
<dbReference type="Pfam" id="PF01751">
    <property type="entry name" value="Toprim"/>
    <property type="match status" value="1"/>
</dbReference>
<comment type="catalytic activity">
    <reaction evidence="1">
        <text>ATP-independent breakage of single-stranded DNA, followed by passage and rejoining.</text>
        <dbReference type="EC" id="5.6.2.1"/>
    </reaction>
</comment>
<dbReference type="EC" id="5.6.2.1" evidence="3"/>
<evidence type="ECO:0000313" key="14">
    <source>
        <dbReference type="EMBL" id="HIX72488.1"/>
    </source>
</evidence>
<dbReference type="Gene3D" id="1.10.290.10">
    <property type="entry name" value="Topoisomerase I, domain 4"/>
    <property type="match status" value="1"/>
</dbReference>
<dbReference type="CDD" id="cd00186">
    <property type="entry name" value="TOP1Ac"/>
    <property type="match status" value="1"/>
</dbReference>
<dbReference type="InterPro" id="IPR013497">
    <property type="entry name" value="Topo_IA_cen"/>
</dbReference>
<dbReference type="InterPro" id="IPR003601">
    <property type="entry name" value="Topo_IA_2"/>
</dbReference>
<dbReference type="EMBL" id="DXEQ01000158">
    <property type="protein sequence ID" value="HIX72488.1"/>
    <property type="molecule type" value="Genomic_DNA"/>
</dbReference>
<dbReference type="SMART" id="SM00493">
    <property type="entry name" value="TOPRIM"/>
    <property type="match status" value="1"/>
</dbReference>
<dbReference type="InterPro" id="IPR023405">
    <property type="entry name" value="Topo_IA_core_domain"/>
</dbReference>
<dbReference type="AlphaFoldDB" id="A0A9D1X3W0"/>
<dbReference type="GO" id="GO:0043597">
    <property type="term" value="C:cytoplasmic replication fork"/>
    <property type="evidence" value="ECO:0007669"/>
    <property type="project" value="TreeGrafter"/>
</dbReference>
<dbReference type="GO" id="GO:0006310">
    <property type="term" value="P:DNA recombination"/>
    <property type="evidence" value="ECO:0007669"/>
    <property type="project" value="TreeGrafter"/>
</dbReference>
<feature type="domain" description="Topo IA-type catalytic" evidence="13">
    <location>
        <begin position="161"/>
        <end position="643"/>
    </location>
</feature>
<dbReference type="GO" id="GO:0006265">
    <property type="term" value="P:DNA topological change"/>
    <property type="evidence" value="ECO:0007669"/>
    <property type="project" value="InterPro"/>
</dbReference>
<dbReference type="Proteomes" id="UP000886805">
    <property type="component" value="Unassembled WGS sequence"/>
</dbReference>
<dbReference type="InterPro" id="IPR013825">
    <property type="entry name" value="Topo_IA_cen_sub2"/>
</dbReference>
<dbReference type="Pfam" id="PF01131">
    <property type="entry name" value="Topoisom_bac"/>
    <property type="match status" value="1"/>
</dbReference>
<dbReference type="Gene3D" id="1.10.460.10">
    <property type="entry name" value="Topoisomerase I, domain 2"/>
    <property type="match status" value="2"/>
</dbReference>
<dbReference type="GO" id="GO:0006281">
    <property type="term" value="P:DNA repair"/>
    <property type="evidence" value="ECO:0007669"/>
    <property type="project" value="TreeGrafter"/>
</dbReference>
<sequence length="760" mass="86497">MKKLILAEKPSVAKNIADATDAVRKNGYYEGKEYIITWAFGHLLQLYDAKDYDPEMKVWRMEKFPYIPEEFHYKLKSDGKKKDQPDAGVARQMNVIRELAMRADVEGIISATDDDREGQIIADEILDYLKTDKPVERILLNEWTAAEVQRGLGSLRPNKEMQSLQDAGFGRQIADWLIGINLTSVATLKCRNGKNSRLLNIGRVLMPTLKIIYDRDKEIRDFKVTKYYKLKGIFETDAKKRFEGIYYVGKNEKFDAPDELDKLARMIEGRPAKITDKKVTKKKEYAPYLFNLSNLQGFITSKYRGWTSDKVLKTAQDLYEKKLITYPRTASVVLDESLIGKVKKVLEIHQASSPYRDQMKFHTSKRIFDSKKVESHSAIIPTYMTPKSLKDEERIVYEAVRTRFLAQFMPVALAEDTELTLRMTDALSDGGADVPTTGSADSGPDAAEVPAKETADAPEDAPPLTAEEMFRQGHFLAKGKIQLEPGWKLLEGVDTKEVLLPKVEKGDIVTLTKAEVNEVERKPPKPHTEKTLLRVMETCGRKYEEKDDQEMMMAILSGFSIGTPATRAETIKKLKDAGYIQAKGKSLSCTELGTKLVETFPVRELFDLEYTGRLEKTLSDIEKKKHTKEEFLHFVTEFVKTSVEEIKKDDKFGNPSAGTPLHQGPVGKCPECGADVIETEKAFGCSRWREGCKFAIWKNDTFITSLGKKVSYEMVKILLEHGKVGFRGCVSKKGNKFAAYFFYEKDEKSGRYRWRLEFID</sequence>
<evidence type="ECO:0000259" key="13">
    <source>
        <dbReference type="PROSITE" id="PS52039"/>
    </source>
</evidence>
<accession>A0A9D1X3W0</accession>
<evidence type="ECO:0000256" key="10">
    <source>
        <dbReference type="ARBA" id="ARBA00032877"/>
    </source>
</evidence>
<dbReference type="PROSITE" id="PS50880">
    <property type="entry name" value="TOPRIM"/>
    <property type="match status" value="1"/>
</dbReference>
<keyword evidence="6" id="KW-0413">Isomerase</keyword>
<organism evidence="14 15">
    <name type="scientific">Candidatus Anaerobutyricum stercoripullorum</name>
    <dbReference type="NCBI Taxonomy" id="2838456"/>
    <lineage>
        <taxon>Bacteria</taxon>
        <taxon>Bacillati</taxon>
        <taxon>Bacillota</taxon>
        <taxon>Clostridia</taxon>
        <taxon>Lachnospirales</taxon>
        <taxon>Lachnospiraceae</taxon>
        <taxon>Anaerobutyricum</taxon>
    </lineage>
</organism>
<dbReference type="GO" id="GO:0003917">
    <property type="term" value="F:DNA topoisomerase type I (single strand cut, ATP-independent) activity"/>
    <property type="evidence" value="ECO:0007669"/>
    <property type="project" value="UniProtKB-EC"/>
</dbReference>
<keyword evidence="4" id="KW-0799">Topoisomerase</keyword>
<feature type="region of interest" description="Disordered" evidence="11">
    <location>
        <begin position="429"/>
        <end position="461"/>
    </location>
</feature>
<evidence type="ECO:0000259" key="12">
    <source>
        <dbReference type="PROSITE" id="PS50880"/>
    </source>
</evidence>
<evidence type="ECO:0000256" key="3">
    <source>
        <dbReference type="ARBA" id="ARBA00012891"/>
    </source>
</evidence>
<feature type="domain" description="Toprim" evidence="12">
    <location>
        <begin position="2"/>
        <end position="144"/>
    </location>
</feature>
<evidence type="ECO:0000256" key="8">
    <source>
        <dbReference type="ARBA" id="ARBA00031985"/>
    </source>
</evidence>
<evidence type="ECO:0000256" key="7">
    <source>
        <dbReference type="ARBA" id="ARBA00030003"/>
    </source>
</evidence>
<dbReference type="CDD" id="cd03362">
    <property type="entry name" value="TOPRIM_TopoIA_TopoIII"/>
    <property type="match status" value="1"/>
</dbReference>
<dbReference type="PANTHER" id="PTHR11390:SF21">
    <property type="entry name" value="DNA TOPOISOMERASE 3-ALPHA"/>
    <property type="match status" value="1"/>
</dbReference>
<evidence type="ECO:0000256" key="6">
    <source>
        <dbReference type="ARBA" id="ARBA00023235"/>
    </source>
</evidence>
<dbReference type="SMART" id="SM00436">
    <property type="entry name" value="TOP1Bc"/>
    <property type="match status" value="1"/>
</dbReference>
<dbReference type="InterPro" id="IPR034144">
    <property type="entry name" value="TOPRIM_TopoIII"/>
</dbReference>
<evidence type="ECO:0000256" key="9">
    <source>
        <dbReference type="ARBA" id="ARBA00032235"/>
    </source>
</evidence>